<comment type="catalytic activity">
    <reaction evidence="7 8">
        <text>CMP + ATP = CDP + ADP</text>
        <dbReference type="Rhea" id="RHEA:11600"/>
        <dbReference type="ChEBI" id="CHEBI:30616"/>
        <dbReference type="ChEBI" id="CHEBI:58069"/>
        <dbReference type="ChEBI" id="CHEBI:60377"/>
        <dbReference type="ChEBI" id="CHEBI:456216"/>
        <dbReference type="EC" id="2.7.4.25"/>
    </reaction>
</comment>
<dbReference type="GO" id="GO:0005829">
    <property type="term" value="C:cytosol"/>
    <property type="evidence" value="ECO:0007669"/>
    <property type="project" value="TreeGrafter"/>
</dbReference>
<comment type="catalytic activity">
    <reaction evidence="6 8">
        <text>dCMP + ATP = dCDP + ADP</text>
        <dbReference type="Rhea" id="RHEA:25094"/>
        <dbReference type="ChEBI" id="CHEBI:30616"/>
        <dbReference type="ChEBI" id="CHEBI:57566"/>
        <dbReference type="ChEBI" id="CHEBI:58593"/>
        <dbReference type="ChEBI" id="CHEBI:456216"/>
        <dbReference type="EC" id="2.7.4.25"/>
    </reaction>
</comment>
<protein>
    <recommendedName>
        <fullName evidence="8">Cytidylate kinase</fullName>
        <shortName evidence="8">CK</shortName>
        <ecNumber evidence="8">2.7.4.25</ecNumber>
    </recommendedName>
    <alternativeName>
        <fullName evidence="8">Cytidine monophosphate kinase</fullName>
        <shortName evidence="8">CMP kinase</shortName>
    </alternativeName>
</protein>
<dbReference type="AlphaFoldDB" id="A0A1N7BUR4"/>
<keyword evidence="11" id="KW-1185">Reference proteome</keyword>
<dbReference type="Proteomes" id="UP000185669">
    <property type="component" value="Unassembled WGS sequence"/>
</dbReference>
<proteinExistence type="inferred from homology"/>
<evidence type="ECO:0000256" key="6">
    <source>
        <dbReference type="ARBA" id="ARBA00047615"/>
    </source>
</evidence>
<dbReference type="HAMAP" id="MF_00238">
    <property type="entry name" value="Cytidyl_kinase_type1"/>
    <property type="match status" value="1"/>
</dbReference>
<dbReference type="InterPro" id="IPR027417">
    <property type="entry name" value="P-loop_NTPase"/>
</dbReference>
<evidence type="ECO:0000259" key="9">
    <source>
        <dbReference type="Pfam" id="PF02224"/>
    </source>
</evidence>
<evidence type="ECO:0000256" key="5">
    <source>
        <dbReference type="ARBA" id="ARBA00022840"/>
    </source>
</evidence>
<dbReference type="OrthoDB" id="9807434at2"/>
<gene>
    <name evidence="8" type="primary">cmk</name>
    <name evidence="10" type="ORF">SAMN05421834_13518</name>
</gene>
<comment type="subcellular location">
    <subcellularLocation>
        <location evidence="8">Cytoplasm</location>
    </subcellularLocation>
</comment>
<dbReference type="GO" id="GO:0005524">
    <property type="term" value="F:ATP binding"/>
    <property type="evidence" value="ECO:0007669"/>
    <property type="project" value="UniProtKB-UniRule"/>
</dbReference>
<evidence type="ECO:0000313" key="10">
    <source>
        <dbReference type="EMBL" id="SIR55078.1"/>
    </source>
</evidence>
<dbReference type="STRING" id="56779.SAMN05421834_13518"/>
<evidence type="ECO:0000256" key="4">
    <source>
        <dbReference type="ARBA" id="ARBA00022777"/>
    </source>
</evidence>
<dbReference type="EC" id="2.7.4.25" evidence="8"/>
<dbReference type="Pfam" id="PF02224">
    <property type="entry name" value="Cytidylate_kin"/>
    <property type="match status" value="1"/>
</dbReference>
<feature type="domain" description="Cytidylate kinase" evidence="9">
    <location>
        <begin position="5"/>
        <end position="215"/>
    </location>
</feature>
<feature type="binding site" evidence="8">
    <location>
        <begin position="9"/>
        <end position="17"/>
    </location>
    <ligand>
        <name>ATP</name>
        <dbReference type="ChEBI" id="CHEBI:30616"/>
    </ligand>
</feature>
<dbReference type="RefSeq" id="WP_076546127.1">
    <property type="nucleotide sequence ID" value="NZ_FTNC01000035.1"/>
</dbReference>
<evidence type="ECO:0000313" key="11">
    <source>
        <dbReference type="Proteomes" id="UP000185669"/>
    </source>
</evidence>
<dbReference type="InterPro" id="IPR011994">
    <property type="entry name" value="Cytidylate_kinase_dom"/>
</dbReference>
<dbReference type="CDD" id="cd02020">
    <property type="entry name" value="CMPK"/>
    <property type="match status" value="1"/>
</dbReference>
<keyword evidence="2 8" id="KW-0808">Transferase</keyword>
<name>A0A1N7BUR4_9FIRM</name>
<dbReference type="GO" id="GO:0015949">
    <property type="term" value="P:nucleobase-containing small molecule interconversion"/>
    <property type="evidence" value="ECO:0007669"/>
    <property type="project" value="TreeGrafter"/>
</dbReference>
<accession>A0A1N7BUR4</accession>
<evidence type="ECO:0000256" key="2">
    <source>
        <dbReference type="ARBA" id="ARBA00022679"/>
    </source>
</evidence>
<sequence length="219" mass="24593">MENVVAIDGPGGAGKSTIARLLAQKLNYLHLDTGAMYRAVTLAALRKKIDFNKQDKLIELAKNTDINFNQNGDIFLNGENISEEIRTAAVNKHVSQTAAVKGVREVLVKKQQLLAQNNKVVMDGRDITTVVLPEAEHKFFLTASLEERARRRYQEVKSKNKDITLEKIKKSIARRDKMDSEREHSPLKKADDAILVDTTNLTIEEVLDRMIAIIKGESQ</sequence>
<dbReference type="GO" id="GO:0036431">
    <property type="term" value="F:dCMP kinase activity"/>
    <property type="evidence" value="ECO:0007669"/>
    <property type="project" value="InterPro"/>
</dbReference>
<evidence type="ECO:0000256" key="8">
    <source>
        <dbReference type="HAMAP-Rule" id="MF_00238"/>
    </source>
</evidence>
<dbReference type="SUPFAM" id="SSF52540">
    <property type="entry name" value="P-loop containing nucleoside triphosphate hydrolases"/>
    <property type="match status" value="1"/>
</dbReference>
<keyword evidence="8" id="KW-0963">Cytoplasm</keyword>
<dbReference type="InterPro" id="IPR003136">
    <property type="entry name" value="Cytidylate_kin"/>
</dbReference>
<evidence type="ECO:0000256" key="3">
    <source>
        <dbReference type="ARBA" id="ARBA00022741"/>
    </source>
</evidence>
<evidence type="ECO:0000256" key="7">
    <source>
        <dbReference type="ARBA" id="ARBA00048478"/>
    </source>
</evidence>
<dbReference type="PANTHER" id="PTHR21299">
    <property type="entry name" value="CYTIDYLATE KINASE/PANTOATE-BETA-ALANINE LIGASE"/>
    <property type="match status" value="1"/>
</dbReference>
<dbReference type="Gene3D" id="3.40.50.300">
    <property type="entry name" value="P-loop containing nucleotide triphosphate hydrolases"/>
    <property type="match status" value="1"/>
</dbReference>
<reference evidence="11" key="1">
    <citation type="submission" date="2017-01" db="EMBL/GenBank/DDBJ databases">
        <authorList>
            <person name="Varghese N."/>
            <person name="Submissions S."/>
        </authorList>
    </citation>
    <scope>NUCLEOTIDE SEQUENCE [LARGE SCALE GENOMIC DNA]</scope>
    <source>
        <strain evidence="11">ATCC 700103</strain>
    </source>
</reference>
<keyword evidence="5 8" id="KW-0067">ATP-binding</keyword>
<dbReference type="EMBL" id="FTNC01000035">
    <property type="protein sequence ID" value="SIR55078.1"/>
    <property type="molecule type" value="Genomic_DNA"/>
</dbReference>
<comment type="similarity">
    <text evidence="1 8">Belongs to the cytidylate kinase family. Type 1 subfamily.</text>
</comment>
<dbReference type="GO" id="GO:0006220">
    <property type="term" value="P:pyrimidine nucleotide metabolic process"/>
    <property type="evidence" value="ECO:0007669"/>
    <property type="project" value="UniProtKB-UniRule"/>
</dbReference>
<organism evidence="10 11">
    <name type="scientific">Halanaerobium kushneri</name>
    <dbReference type="NCBI Taxonomy" id="56779"/>
    <lineage>
        <taxon>Bacteria</taxon>
        <taxon>Bacillati</taxon>
        <taxon>Bacillota</taxon>
        <taxon>Clostridia</taxon>
        <taxon>Halanaerobiales</taxon>
        <taxon>Halanaerobiaceae</taxon>
        <taxon>Halanaerobium</taxon>
    </lineage>
</organism>
<dbReference type="PANTHER" id="PTHR21299:SF2">
    <property type="entry name" value="CYTIDYLATE KINASE"/>
    <property type="match status" value="1"/>
</dbReference>
<dbReference type="GO" id="GO:0036430">
    <property type="term" value="F:CMP kinase activity"/>
    <property type="evidence" value="ECO:0007669"/>
    <property type="project" value="RHEA"/>
</dbReference>
<keyword evidence="3 8" id="KW-0547">Nucleotide-binding</keyword>
<keyword evidence="4 8" id="KW-0418">Kinase</keyword>
<dbReference type="NCBIfam" id="TIGR00017">
    <property type="entry name" value="cmk"/>
    <property type="match status" value="1"/>
</dbReference>
<evidence type="ECO:0000256" key="1">
    <source>
        <dbReference type="ARBA" id="ARBA00009427"/>
    </source>
</evidence>